<dbReference type="Pfam" id="PF00189">
    <property type="entry name" value="Ribosomal_S3_C"/>
    <property type="match status" value="1"/>
</dbReference>
<dbReference type="NCBIfam" id="TIGR01009">
    <property type="entry name" value="rpsC_bact"/>
    <property type="match status" value="1"/>
</dbReference>
<dbReference type="PANTHER" id="PTHR11760:SF19">
    <property type="entry name" value="SMALL RIBOSOMAL SUBUNIT PROTEIN US3C"/>
    <property type="match status" value="1"/>
</dbReference>
<evidence type="ECO:0000256" key="4">
    <source>
        <dbReference type="ARBA" id="ARBA00022980"/>
    </source>
</evidence>
<reference evidence="12" key="1">
    <citation type="journal article" date="2009" name="Science">
        <title>Green evolution and dynamic adaptations revealed by genomes of the marine picoeukaryotes Micromonas.</title>
        <authorList>
            <person name="Worden A.Z."/>
            <person name="Lee J.H."/>
            <person name="Mock T."/>
            <person name="Rouze P."/>
            <person name="Simmons M.P."/>
            <person name="Aerts A.L."/>
            <person name="Allen A.E."/>
            <person name="Cuvelier M.L."/>
            <person name="Derelle E."/>
            <person name="Everett M.V."/>
            <person name="Foulon E."/>
            <person name="Grimwood J."/>
            <person name="Gundlach H."/>
            <person name="Henrissat B."/>
            <person name="Napoli C."/>
            <person name="McDonald S.M."/>
            <person name="Parker M.S."/>
            <person name="Rombauts S."/>
            <person name="Salamov A."/>
            <person name="Von Dassow P."/>
            <person name="Badger J.H."/>
            <person name="Coutinho P.M."/>
            <person name="Demir E."/>
            <person name="Dubchak I."/>
            <person name="Gentemann C."/>
            <person name="Eikrem W."/>
            <person name="Gready J.E."/>
            <person name="John U."/>
            <person name="Lanier W."/>
            <person name="Lindquist E.A."/>
            <person name="Lucas S."/>
            <person name="Mayer K.F."/>
            <person name="Moreau H."/>
            <person name="Not F."/>
            <person name="Otillar R."/>
            <person name="Panaud O."/>
            <person name="Pangilinan J."/>
            <person name="Paulsen I."/>
            <person name="Piegu B."/>
            <person name="Poliakov A."/>
            <person name="Robbens S."/>
            <person name="Schmutz J."/>
            <person name="Toulza E."/>
            <person name="Wyss T."/>
            <person name="Zelensky A."/>
            <person name="Zhou K."/>
            <person name="Armbrust E.V."/>
            <person name="Bhattacharya D."/>
            <person name="Goodenough U.W."/>
            <person name="Van de Peer Y."/>
            <person name="Grigoriev I.V."/>
        </authorList>
    </citation>
    <scope>NUCLEOTIDE SEQUENCE [LARGE SCALE GENOMIC DNA]</scope>
    <source>
        <strain evidence="12">RCC299 / NOUM17</strain>
    </source>
</reference>
<dbReference type="RefSeq" id="YP_002808632.1">
    <property type="nucleotide sequence ID" value="NC_012575.1"/>
</dbReference>
<comment type="similarity">
    <text evidence="1 7 8">Belongs to the universal ribosomal protein uS3 family.</text>
</comment>
<dbReference type="HAMAP" id="MF_01309_B">
    <property type="entry name" value="Ribosomal_uS3_B"/>
    <property type="match status" value="1"/>
</dbReference>
<evidence type="ECO:0000256" key="8">
    <source>
        <dbReference type="RuleBase" id="RU003624"/>
    </source>
</evidence>
<keyword evidence="12" id="KW-1185">Reference proteome</keyword>
<keyword evidence="4 7" id="KW-0689">Ribosomal protein</keyword>
<evidence type="ECO:0000256" key="1">
    <source>
        <dbReference type="ARBA" id="ARBA00010761"/>
    </source>
</evidence>
<keyword evidence="3 7" id="KW-0694">RNA-binding</keyword>
<dbReference type="GO" id="GO:0006412">
    <property type="term" value="P:translation"/>
    <property type="evidence" value="ECO:0007669"/>
    <property type="project" value="UniProtKB-UniRule"/>
</dbReference>
<comment type="subunit">
    <text evidence="7 9">Part of the 30S ribosomal subunit.</text>
</comment>
<dbReference type="Gene3D" id="3.30.300.20">
    <property type="match status" value="1"/>
</dbReference>
<proteinExistence type="inferred from homology"/>
<dbReference type="InterPro" id="IPR015946">
    <property type="entry name" value="KH_dom-like_a/b"/>
</dbReference>
<dbReference type="FunFam" id="3.30.300.20:FF:000001">
    <property type="entry name" value="30S ribosomal protein S3"/>
    <property type="match status" value="1"/>
</dbReference>
<dbReference type="InterPro" id="IPR004044">
    <property type="entry name" value="KH_dom_type_2"/>
</dbReference>
<accession>C1KR54</accession>
<dbReference type="EMBL" id="FJ858267">
    <property type="protein sequence ID" value="ACO55556.1"/>
    <property type="molecule type" value="Genomic_DNA"/>
</dbReference>
<dbReference type="GO" id="GO:0019843">
    <property type="term" value="F:rRNA binding"/>
    <property type="evidence" value="ECO:0007669"/>
    <property type="project" value="UniProtKB-UniRule"/>
</dbReference>
<dbReference type="PANTHER" id="PTHR11760">
    <property type="entry name" value="30S/40S RIBOSOMAL PROTEIN S3"/>
    <property type="match status" value="1"/>
</dbReference>
<dbReference type="AlphaFoldDB" id="C1KR54"/>
<dbReference type="PROSITE" id="PS00548">
    <property type="entry name" value="RIBOSOMAL_S3"/>
    <property type="match status" value="1"/>
</dbReference>
<keyword evidence="9 11" id="KW-0150">Chloroplast</keyword>
<name>C1KR54_MICCC</name>
<keyword evidence="9 11" id="KW-0934">Plastid</keyword>
<dbReference type="Proteomes" id="UP000002009">
    <property type="component" value="Chloroplast Pltd"/>
</dbReference>
<keyword evidence="2 7" id="KW-0699">rRNA-binding</keyword>
<dbReference type="Pfam" id="PF07650">
    <property type="entry name" value="KH_2"/>
    <property type="match status" value="1"/>
</dbReference>
<evidence type="ECO:0000256" key="9">
    <source>
        <dbReference type="RuleBase" id="RU003626"/>
    </source>
</evidence>
<evidence type="ECO:0000256" key="3">
    <source>
        <dbReference type="ARBA" id="ARBA00022884"/>
    </source>
</evidence>
<dbReference type="InterPro" id="IPR036419">
    <property type="entry name" value="Ribosomal_S3_C_sf"/>
</dbReference>
<dbReference type="GO" id="GO:0003735">
    <property type="term" value="F:structural constituent of ribosome"/>
    <property type="evidence" value="ECO:0007669"/>
    <property type="project" value="InterPro"/>
</dbReference>
<organism evidence="11 12">
    <name type="scientific">Micromonas commoda (strain RCC299 / NOUM17 / CCMP2709)</name>
    <name type="common">Picoplanktonic green alga</name>
    <dbReference type="NCBI Taxonomy" id="296587"/>
    <lineage>
        <taxon>Eukaryota</taxon>
        <taxon>Viridiplantae</taxon>
        <taxon>Chlorophyta</taxon>
        <taxon>Mamiellophyceae</taxon>
        <taxon>Mamiellales</taxon>
        <taxon>Mamiellaceae</taxon>
        <taxon>Micromonas</taxon>
    </lineage>
</organism>
<dbReference type="CDD" id="cd02412">
    <property type="entry name" value="KH-II_30S_S3"/>
    <property type="match status" value="1"/>
</dbReference>
<dbReference type="OMA" id="THRSQWF"/>
<dbReference type="SUPFAM" id="SSF54821">
    <property type="entry name" value="Ribosomal protein S3 C-terminal domain"/>
    <property type="match status" value="1"/>
</dbReference>
<comment type="subcellular location">
    <subcellularLocation>
        <location evidence="7 9">Plastid</location>
        <location evidence="7 9">Chloroplast</location>
    </subcellularLocation>
</comment>
<dbReference type="GO" id="GO:0009507">
    <property type="term" value="C:chloroplast"/>
    <property type="evidence" value="ECO:0007669"/>
    <property type="project" value="UniProtKB-SubCell"/>
</dbReference>
<evidence type="ECO:0000256" key="5">
    <source>
        <dbReference type="ARBA" id="ARBA00023274"/>
    </source>
</evidence>
<dbReference type="Gene3D" id="3.30.1140.32">
    <property type="entry name" value="Ribosomal protein S3, C-terminal domain"/>
    <property type="match status" value="1"/>
</dbReference>
<dbReference type="SUPFAM" id="SSF54814">
    <property type="entry name" value="Prokaryotic type KH domain (KH-domain type II)"/>
    <property type="match status" value="1"/>
</dbReference>
<dbReference type="PROSITE" id="PS50823">
    <property type="entry name" value="KH_TYPE_2"/>
    <property type="match status" value="1"/>
</dbReference>
<evidence type="ECO:0000256" key="2">
    <source>
        <dbReference type="ARBA" id="ARBA00022730"/>
    </source>
</evidence>
<evidence type="ECO:0000256" key="7">
    <source>
        <dbReference type="HAMAP-Rule" id="MF_01309"/>
    </source>
</evidence>
<sequence>MGQKVHPLGFRIGVTQTHRSQWFAKPKDYANLVKEDLIIRDYVAKNLTDASISRVNISRQVDRIEIEFFTARPRALVGAKGEALVKVREALKAKLPAHRSVALYVTKTVQPEVDAVCIAENIAMQLEKRAPFRRTIRQALRSAQKAGAVGIKVQIAGRLNGAEIARSEWAREGRVPLHTISADIDYATARALTVYGILGIKVWVCKGDNKC</sequence>
<evidence type="ECO:0000256" key="6">
    <source>
        <dbReference type="ARBA" id="ARBA00035154"/>
    </source>
</evidence>
<geneLocation type="chloroplast" evidence="11"/>
<evidence type="ECO:0000313" key="11">
    <source>
        <dbReference type="EMBL" id="ACO55556.1"/>
    </source>
</evidence>
<feature type="domain" description="KH type-2" evidence="10">
    <location>
        <begin position="39"/>
        <end position="109"/>
    </location>
</feature>
<dbReference type="InterPro" id="IPR057258">
    <property type="entry name" value="Ribosomal_uS3"/>
</dbReference>
<gene>
    <name evidence="7" type="primary">rps3</name>
</gene>
<dbReference type="InterPro" id="IPR005704">
    <property type="entry name" value="Ribosomal_uS3_bac-typ"/>
</dbReference>
<keyword evidence="5 7" id="KW-0687">Ribonucleoprotein</keyword>
<evidence type="ECO:0000313" key="12">
    <source>
        <dbReference type="Proteomes" id="UP000002009"/>
    </source>
</evidence>
<dbReference type="GO" id="GO:0022627">
    <property type="term" value="C:cytosolic small ribosomal subunit"/>
    <property type="evidence" value="ECO:0007669"/>
    <property type="project" value="TreeGrafter"/>
</dbReference>
<protein>
    <recommendedName>
        <fullName evidence="6 7">Small ribosomal subunit protein uS3c</fullName>
    </recommendedName>
</protein>
<dbReference type="InterPro" id="IPR001351">
    <property type="entry name" value="Ribosomal_uS3_C"/>
</dbReference>
<dbReference type="InterPro" id="IPR009019">
    <property type="entry name" value="KH_sf_prok-type"/>
</dbReference>
<dbReference type="InterPro" id="IPR018280">
    <property type="entry name" value="Ribosomal_uS3_CS"/>
</dbReference>
<evidence type="ECO:0000259" key="10">
    <source>
        <dbReference type="PROSITE" id="PS50823"/>
    </source>
</evidence>